<dbReference type="RefSeq" id="WP_012862018.1">
    <property type="nucleotide sequence ID" value="NC_013517.1"/>
</dbReference>
<feature type="domain" description="Cysteine-rich CPCC" evidence="1">
    <location>
        <begin position="4"/>
        <end position="82"/>
    </location>
</feature>
<dbReference type="HOGENOM" id="CLU_161873_1_0_0"/>
<name>D1AM50_SEBTE</name>
<sequence length="88" mass="10330">MIIIQCPCCGYYTISVDETQDIIIDFCEVCGWQYDWVAQKYPDRIIGPNHISLNDAKKYYKIFGVCCEGLRKNDWRDPLPEEFPENNS</sequence>
<dbReference type="STRING" id="526218.Sterm_2574"/>
<evidence type="ECO:0000313" key="2">
    <source>
        <dbReference type="EMBL" id="ACZ09424.1"/>
    </source>
</evidence>
<reference evidence="2 3" key="2">
    <citation type="journal article" date="2010" name="Stand. Genomic Sci.">
        <title>Complete genome sequence of Sebaldella termitidis type strain (NCTC 11300).</title>
        <authorList>
            <person name="Harmon-Smith M."/>
            <person name="Celia L."/>
            <person name="Chertkov O."/>
            <person name="Lapidus A."/>
            <person name="Copeland A."/>
            <person name="Glavina Del Rio T."/>
            <person name="Nolan M."/>
            <person name="Lucas S."/>
            <person name="Tice H."/>
            <person name="Cheng J.F."/>
            <person name="Han C."/>
            <person name="Detter J.C."/>
            <person name="Bruce D."/>
            <person name="Goodwin L."/>
            <person name="Pitluck S."/>
            <person name="Pati A."/>
            <person name="Liolios K."/>
            <person name="Ivanova N."/>
            <person name="Mavromatis K."/>
            <person name="Mikhailova N."/>
            <person name="Chen A."/>
            <person name="Palaniappan K."/>
            <person name="Land M."/>
            <person name="Hauser L."/>
            <person name="Chang Y.J."/>
            <person name="Jeffries C.D."/>
            <person name="Brettin T."/>
            <person name="Goker M."/>
            <person name="Beck B."/>
            <person name="Bristow J."/>
            <person name="Eisen J.A."/>
            <person name="Markowitz V."/>
            <person name="Hugenholtz P."/>
            <person name="Kyrpides N.C."/>
            <person name="Klenk H.P."/>
            <person name="Chen F."/>
        </authorList>
    </citation>
    <scope>NUCLEOTIDE SEQUENCE [LARGE SCALE GENOMIC DNA]</scope>
    <source>
        <strain evidence="3">ATCC 33386 / NCTC 11300</strain>
    </source>
</reference>
<dbReference type="Pfam" id="PF14206">
    <property type="entry name" value="Cys_rich_CPCC"/>
    <property type="match status" value="1"/>
</dbReference>
<reference evidence="3" key="1">
    <citation type="submission" date="2009-09" db="EMBL/GenBank/DDBJ databases">
        <title>The complete chromosome of Sebaldella termitidis ATCC 33386.</title>
        <authorList>
            <consortium name="US DOE Joint Genome Institute (JGI-PGF)"/>
            <person name="Lucas S."/>
            <person name="Copeland A."/>
            <person name="Lapidus A."/>
            <person name="Glavina del Rio T."/>
            <person name="Dalin E."/>
            <person name="Tice H."/>
            <person name="Bruce D."/>
            <person name="Goodwin L."/>
            <person name="Pitluck S."/>
            <person name="Kyrpides N."/>
            <person name="Mavromatis K."/>
            <person name="Ivanova N."/>
            <person name="Mikhailova N."/>
            <person name="Sims D."/>
            <person name="Meincke L."/>
            <person name="Brettin T."/>
            <person name="Detter J.C."/>
            <person name="Han C."/>
            <person name="Larimer F."/>
            <person name="Land M."/>
            <person name="Hauser L."/>
            <person name="Markowitz V."/>
            <person name="Cheng J.F."/>
            <person name="Hugenholtz P."/>
            <person name="Woyke T."/>
            <person name="Wu D."/>
            <person name="Eisen J.A."/>
        </authorList>
    </citation>
    <scope>NUCLEOTIDE SEQUENCE [LARGE SCALE GENOMIC DNA]</scope>
    <source>
        <strain evidence="3">ATCC 33386 / NCTC 11300</strain>
    </source>
</reference>
<evidence type="ECO:0000313" key="3">
    <source>
        <dbReference type="Proteomes" id="UP000000845"/>
    </source>
</evidence>
<gene>
    <name evidence="2" type="ordered locus">Sterm_2574</name>
</gene>
<dbReference type="Proteomes" id="UP000000845">
    <property type="component" value="Chromosome"/>
</dbReference>
<protein>
    <recommendedName>
        <fullName evidence="1">Cysteine-rich CPCC domain-containing protein</fullName>
    </recommendedName>
</protein>
<dbReference type="AlphaFoldDB" id="D1AM50"/>
<dbReference type="KEGG" id="str:Sterm_2574"/>
<dbReference type="EMBL" id="CP001739">
    <property type="protein sequence ID" value="ACZ09424.1"/>
    <property type="molecule type" value="Genomic_DNA"/>
</dbReference>
<accession>D1AM50</accession>
<evidence type="ECO:0000259" key="1">
    <source>
        <dbReference type="Pfam" id="PF14206"/>
    </source>
</evidence>
<organism evidence="2 3">
    <name type="scientific">Sebaldella termitidis (strain ATCC 33386 / NCTC 11300)</name>
    <dbReference type="NCBI Taxonomy" id="526218"/>
    <lineage>
        <taxon>Bacteria</taxon>
        <taxon>Fusobacteriati</taxon>
        <taxon>Fusobacteriota</taxon>
        <taxon>Fusobacteriia</taxon>
        <taxon>Fusobacteriales</taxon>
        <taxon>Leptotrichiaceae</taxon>
        <taxon>Sebaldella</taxon>
    </lineage>
</organism>
<keyword evidence="3" id="KW-1185">Reference proteome</keyword>
<proteinExistence type="predicted"/>
<dbReference type="InterPro" id="IPR025983">
    <property type="entry name" value="Cys_rich_CPCC"/>
</dbReference>